<dbReference type="HOGENOM" id="CLU_084988_0_0_10"/>
<dbReference type="PATRIC" id="fig|742727.4.peg.1672"/>
<name>K9E340_9BACE</name>
<dbReference type="Proteomes" id="UP000009872">
    <property type="component" value="Unassembled WGS sequence"/>
</dbReference>
<proteinExistence type="predicted"/>
<evidence type="ECO:0000313" key="2">
    <source>
        <dbReference type="Proteomes" id="UP000009872"/>
    </source>
</evidence>
<comment type="caution">
    <text evidence="1">The sequence shown here is derived from an EMBL/GenBank/DDBJ whole genome shotgun (WGS) entry which is preliminary data.</text>
</comment>
<sequence length="280" mass="31908">MKVEKIFGLILLFVSICSITSCDDKNENVQEAIPFHLKKHYYEVALRGYNSIPIVNGSGDVNVFVEDEEIVSATYNGELFADQQKGVILVEGKSKGETTIKITDNITRESETVSIKITDSYVACHITESNHPFLKMGITLFLINNEARNFYAFQMNDMHHTLYEKPYGYGAYSLCVEKTTKDSKAEFIPYLTLTYTSDENGSYITGEIPQTDHKFNILHPSQFVYRVFESKLGVNWDNMVENATRSNYPDNILQMQEESMGYSIIGELDTDYNIPENILD</sequence>
<gene>
    <name evidence="1" type="ORF">HMPREF9447_01649</name>
</gene>
<dbReference type="STRING" id="742727.HMPREF9447_01649"/>
<protein>
    <recommendedName>
        <fullName evidence="3">Pilus formation protein N-terminal domain-containing protein</fullName>
    </recommendedName>
</protein>
<dbReference type="RefSeq" id="WP_009129212.1">
    <property type="nucleotide sequence ID" value="NZ_JH992940.1"/>
</dbReference>
<evidence type="ECO:0000313" key="1">
    <source>
        <dbReference type="EMBL" id="EKU91459.1"/>
    </source>
</evidence>
<keyword evidence="2" id="KW-1185">Reference proteome</keyword>
<dbReference type="OrthoDB" id="1029380at2"/>
<reference evidence="1 2" key="1">
    <citation type="submission" date="2012-09" db="EMBL/GenBank/DDBJ databases">
        <title>The Genome Sequence of Bacteroides oleiciplenus YIT 12058.</title>
        <authorList>
            <consortium name="The Broad Institute Genome Sequencing Platform"/>
            <person name="Earl A."/>
            <person name="Ward D."/>
            <person name="Feldgarden M."/>
            <person name="Gevers D."/>
            <person name="Morotomi M."/>
            <person name="Walker B."/>
            <person name="Young S.K."/>
            <person name="Zeng Q."/>
            <person name="Gargeya S."/>
            <person name="Fitzgerald M."/>
            <person name="Haas B."/>
            <person name="Abouelleil A."/>
            <person name="Alvarado L."/>
            <person name="Arachchi H.M."/>
            <person name="Berlin A.M."/>
            <person name="Chapman S.B."/>
            <person name="Goldberg J."/>
            <person name="Griggs A."/>
            <person name="Gujja S."/>
            <person name="Hansen M."/>
            <person name="Howarth C."/>
            <person name="Imamovic A."/>
            <person name="Larimer J."/>
            <person name="McCowen C."/>
            <person name="Montmayeur A."/>
            <person name="Murphy C."/>
            <person name="Neiman D."/>
            <person name="Pearson M."/>
            <person name="Priest M."/>
            <person name="Roberts A."/>
            <person name="Saif S."/>
            <person name="Shea T."/>
            <person name="Sisk P."/>
            <person name="Sykes S."/>
            <person name="Wortman J."/>
            <person name="Nusbaum C."/>
            <person name="Birren B."/>
        </authorList>
    </citation>
    <scope>NUCLEOTIDE SEQUENCE [LARGE SCALE GENOMIC DNA]</scope>
    <source>
        <strain evidence="1 2">YIT 12058</strain>
    </source>
</reference>
<dbReference type="PROSITE" id="PS51257">
    <property type="entry name" value="PROKAR_LIPOPROTEIN"/>
    <property type="match status" value="1"/>
</dbReference>
<evidence type="ECO:0008006" key="3">
    <source>
        <dbReference type="Google" id="ProtNLM"/>
    </source>
</evidence>
<dbReference type="AlphaFoldDB" id="K9E340"/>
<dbReference type="EMBL" id="ADLF01000008">
    <property type="protein sequence ID" value="EKU91459.1"/>
    <property type="molecule type" value="Genomic_DNA"/>
</dbReference>
<dbReference type="eggNOG" id="ENOG502ZEW2">
    <property type="taxonomic scope" value="Bacteria"/>
</dbReference>
<accession>K9E340</accession>
<organism evidence="1 2">
    <name type="scientific">Bacteroides oleiciplenus YIT 12058</name>
    <dbReference type="NCBI Taxonomy" id="742727"/>
    <lineage>
        <taxon>Bacteria</taxon>
        <taxon>Pseudomonadati</taxon>
        <taxon>Bacteroidota</taxon>
        <taxon>Bacteroidia</taxon>
        <taxon>Bacteroidales</taxon>
        <taxon>Bacteroidaceae</taxon>
        <taxon>Bacteroides</taxon>
    </lineage>
</organism>